<proteinExistence type="inferred from homology"/>
<dbReference type="InterPro" id="IPR051010">
    <property type="entry name" value="BCAA_transport"/>
</dbReference>
<evidence type="ECO:0000313" key="7">
    <source>
        <dbReference type="Proteomes" id="UP000291866"/>
    </source>
</evidence>
<dbReference type="InterPro" id="IPR028082">
    <property type="entry name" value="Peripla_BP_I"/>
</dbReference>
<feature type="chain" id="PRO_5034969867" evidence="4">
    <location>
        <begin position="28"/>
        <end position="382"/>
    </location>
</feature>
<evidence type="ECO:0000256" key="1">
    <source>
        <dbReference type="ARBA" id="ARBA00010062"/>
    </source>
</evidence>
<dbReference type="Proteomes" id="UP000291866">
    <property type="component" value="Unassembled WGS sequence"/>
</dbReference>
<dbReference type="RefSeq" id="WP_011652370.1">
    <property type="nucleotide sequence ID" value="NZ_SJLU01000001.1"/>
</dbReference>
<dbReference type="EMBL" id="SJLU01000001">
    <property type="protein sequence ID" value="TBX97729.1"/>
    <property type="molecule type" value="Genomic_DNA"/>
</dbReference>
<feature type="domain" description="Leucine-binding protein" evidence="5">
    <location>
        <begin position="32"/>
        <end position="371"/>
    </location>
</feature>
<sequence>MKRRYLIAWAAASLITGAALHPQGVRAEDTVSLPCVCELSGAGAVSGKNYRDGAYMAVEEINADGGILGKKIVMDDYDTQSDAPTSRALVQKAIDADAYAIIGTVYSGSTIVNMLVAKQNGVPQFTGSEAPNITQQGNPYIFRTSSSAAKGVPGLTPYFKDTLKAKKIGVAWVNNEFGKGGHDVFTDEMKKAGIDIVADVPSEQGQADFAADVSKIKESGAEAVFVYLNEEEAARFLKEAKKQGLKVPLVGEVTLTSQKVIDLAGDAADGAYAHVGVTAGADVPAIQAFGEKFKQKYNRATDHNGLKGYVAVYAVKYVSEMNGSLDREALAKKLHGLTLDVAKYPGMLLTTTWDDTGEMSRESFMTQVVDGKQKVVGTVPAN</sequence>
<gene>
    <name evidence="6" type="ORF">E0H31_02150</name>
</gene>
<protein>
    <submittedName>
        <fullName evidence="6">Amino acid ABC transporter substrate-binding protein</fullName>
    </submittedName>
</protein>
<keyword evidence="3" id="KW-0813">Transport</keyword>
<dbReference type="SUPFAM" id="SSF53822">
    <property type="entry name" value="Periplasmic binding protein-like I"/>
    <property type="match status" value="1"/>
</dbReference>
<dbReference type="GO" id="GO:0006865">
    <property type="term" value="P:amino acid transport"/>
    <property type="evidence" value="ECO:0007669"/>
    <property type="project" value="UniProtKB-KW"/>
</dbReference>
<keyword evidence="3" id="KW-0029">Amino-acid transport</keyword>
<evidence type="ECO:0000313" key="6">
    <source>
        <dbReference type="EMBL" id="TBX97729.1"/>
    </source>
</evidence>
<dbReference type="PANTHER" id="PTHR30483:SF6">
    <property type="entry name" value="PERIPLASMIC BINDING PROTEIN OF ABC TRANSPORTER FOR NATURAL AMINO ACIDS"/>
    <property type="match status" value="1"/>
</dbReference>
<dbReference type="Pfam" id="PF13458">
    <property type="entry name" value="Peripla_BP_6"/>
    <property type="match status" value="1"/>
</dbReference>
<name>A0A8G2J3I2_RHILV</name>
<accession>A0A8G2J3I2</accession>
<keyword evidence="2 4" id="KW-0732">Signal</keyword>
<evidence type="ECO:0000256" key="3">
    <source>
        <dbReference type="ARBA" id="ARBA00022970"/>
    </source>
</evidence>
<reference evidence="6 7" key="1">
    <citation type="submission" date="2019-02" db="EMBL/GenBank/DDBJ databases">
        <title>The competitiveness to form nodules shapes the capacities of Rhizobium leguminosarum sv viciae communities to promote symbiosis with specific hosts.</title>
        <authorList>
            <person name="Boivin S."/>
            <person name="Lepetit M."/>
        </authorList>
    </citation>
    <scope>NUCLEOTIDE SEQUENCE [LARGE SCALE GENOMIC DNA]</scope>
    <source>
        <strain evidence="6 7">SPF4F3</strain>
    </source>
</reference>
<dbReference type="Gene3D" id="3.40.50.2300">
    <property type="match status" value="2"/>
</dbReference>
<comment type="caution">
    <text evidence="6">The sequence shown here is derived from an EMBL/GenBank/DDBJ whole genome shotgun (WGS) entry which is preliminary data.</text>
</comment>
<evidence type="ECO:0000256" key="2">
    <source>
        <dbReference type="ARBA" id="ARBA00022729"/>
    </source>
</evidence>
<dbReference type="PANTHER" id="PTHR30483">
    <property type="entry name" value="LEUCINE-SPECIFIC-BINDING PROTEIN"/>
    <property type="match status" value="1"/>
</dbReference>
<evidence type="ECO:0000256" key="4">
    <source>
        <dbReference type="SAM" id="SignalP"/>
    </source>
</evidence>
<dbReference type="AlphaFoldDB" id="A0A8G2J3I2"/>
<feature type="signal peptide" evidence="4">
    <location>
        <begin position="1"/>
        <end position="27"/>
    </location>
</feature>
<dbReference type="InterPro" id="IPR028081">
    <property type="entry name" value="Leu-bd"/>
</dbReference>
<evidence type="ECO:0000259" key="5">
    <source>
        <dbReference type="Pfam" id="PF13458"/>
    </source>
</evidence>
<organism evidence="6 7">
    <name type="scientific">Rhizobium leguminosarum bv. viciae</name>
    <dbReference type="NCBI Taxonomy" id="387"/>
    <lineage>
        <taxon>Bacteria</taxon>
        <taxon>Pseudomonadati</taxon>
        <taxon>Pseudomonadota</taxon>
        <taxon>Alphaproteobacteria</taxon>
        <taxon>Hyphomicrobiales</taxon>
        <taxon>Rhizobiaceae</taxon>
        <taxon>Rhizobium/Agrobacterium group</taxon>
        <taxon>Rhizobium</taxon>
    </lineage>
</organism>
<dbReference type="OMA" id="HAMAPDI"/>
<comment type="similarity">
    <text evidence="1">Belongs to the leucine-binding protein family.</text>
</comment>
<dbReference type="GeneID" id="303207849"/>